<sequence>MGRWALACVALALLQGMALAQLTNGGFEELREDRFPVNWVWFASDKEAAIVRVTTDAVEGRFALYMESRTTATVGVNRSYRAGKPGEFVPEIGALLPVKKGALIFRYKVIKATTDNVRVYAIPMKADNLEGGAARAAYIIPPKFSGDDKWHIGVLTFDFSDKPEVRAVQVGLRINEGGQPAPAAVIFDDFRFVEKAGWHLRLDGIRFEERQGKGLKPGEQGYFVLRLQNTGDEPAPVKAELLAPQKFEVEPTEIPYTIAPQETADLKWFVKGLRRIGTKFSVRWEAMSQVTESVSHTCSARLRFASFGFSNAVLLAGVPAQLRLVLENDGDAVIEGVIAELSLRGLSLVQGSAKTELKLIPPKRTTLTWTVRGAKPSPCSATVQLWIGRTSVTTTTNAVISRPINERERGTLVISTEMGQGTKGKGQGRIRLLFPANPFGYGVFAFEVHDGKAWRRMALSPQLLSVTYLDPRRLAVTRLVFAQKGERLPNGGIVFPLQWQDELDGGIWTGEVKFEPDGNIIKVSWRLKVNRTKQILSVRGPELFVGDQTFGTKKTMALLPGVYWLLADETVDDARYSDPPNHLHIVPHPYKLTQPMMVVSHEGVFVGLMWDALQQWADGEGQGAETGLCPQPIFAVPNIIASQNNHLLGLMLPNVPRWVKENSILAQTPFNLQPNTQLKLEAWLIGGVGGILDAYDLYFAKFPLPPVPDRPYPDEETFKRSKVGTRSDRYGRLLASIQTLERQAVEDARTQRDDGSWGFVIDRGWTLDMLRKHAPHRPLDDYGKEGDTTVGTCTFTLRRAVALLRYARMTGSTKAMELGMKAINFIDKNFVRPEGAQTWEIPLHCPDVLAAANAIHAYLEAWQITGDRYWLERAVYWAKTGLPFIYLWNPPDRPTMMRYASTPVFGTTFFTLSCWIGKPVQWCGLDYAYALLKLSNALRQSSVPSPHSPDFWRHIAEGITVCGIQHQAAVNHPDGNYPDAVELTYRYQPTDKGIIGPHGILRNLWLLRDPHDDAWGYQTVAVKTEPAIRITSDVIIERAEFRDGELELLLRAPKGIVNSQTVIACVMKPEQVLADGKPVAFRYDHRRKFVLLQLSHETEAVKVRLVGVQPTSYEALGVVWERPVWEFNIDDDPDDWTPVNHLAPFEVKGGILRTRSTGGDPYMHGPPIRVDATRFRTLVLRLRVQFPAGTQPIGQVFWVREDEPKWSESKSVRFPLPTDGQWHELRIDLTQSPEWKGIITQLRLDPGSGTGIVVELDYVRLE</sequence>
<accession>A0ABT2EPW9</accession>
<keyword evidence="1" id="KW-0732">Signal</keyword>
<dbReference type="SUPFAM" id="SSF48208">
    <property type="entry name" value="Six-hairpin glycosidases"/>
    <property type="match status" value="1"/>
</dbReference>
<keyword evidence="3" id="KW-1185">Reference proteome</keyword>
<comment type="caution">
    <text evidence="2">The sequence shown here is derived from an EMBL/GenBank/DDBJ whole genome shotgun (WGS) entry which is preliminary data.</text>
</comment>
<organism evidence="2 3">
    <name type="scientific">Candidatus Fervidibacter sacchari</name>
    <dbReference type="NCBI Taxonomy" id="1448929"/>
    <lineage>
        <taxon>Bacteria</taxon>
        <taxon>Candidatus Fervidibacterota</taxon>
        <taxon>Candidatus Fervidibacter</taxon>
    </lineage>
</organism>
<evidence type="ECO:0000313" key="2">
    <source>
        <dbReference type="EMBL" id="MCS3919734.1"/>
    </source>
</evidence>
<protein>
    <recommendedName>
        <fullName evidence="4">Alpha-galactosidase NEW3 domain-containing protein</fullName>
    </recommendedName>
</protein>
<evidence type="ECO:0000256" key="1">
    <source>
        <dbReference type="SAM" id="SignalP"/>
    </source>
</evidence>
<name>A0ABT2EPW9_9BACT</name>
<dbReference type="Proteomes" id="UP001204798">
    <property type="component" value="Unassembled WGS sequence"/>
</dbReference>
<dbReference type="RefSeq" id="WP_259096530.1">
    <property type="nucleotide sequence ID" value="NZ_CP130454.1"/>
</dbReference>
<feature type="chain" id="PRO_5045208867" description="Alpha-galactosidase NEW3 domain-containing protein" evidence="1">
    <location>
        <begin position="21"/>
        <end position="1262"/>
    </location>
</feature>
<reference evidence="2 3" key="1">
    <citation type="submission" date="2022-08" db="EMBL/GenBank/DDBJ databases">
        <title>Bacterial and archaeal communities from various locations to study Microbial Dark Matter (Phase II).</title>
        <authorList>
            <person name="Stepanauskas R."/>
        </authorList>
    </citation>
    <scope>NUCLEOTIDE SEQUENCE [LARGE SCALE GENOMIC DNA]</scope>
    <source>
        <strain evidence="2 3">PD1</strain>
    </source>
</reference>
<proteinExistence type="predicted"/>
<dbReference type="Gene3D" id="2.60.120.260">
    <property type="entry name" value="Galactose-binding domain-like"/>
    <property type="match status" value="1"/>
</dbReference>
<feature type="signal peptide" evidence="1">
    <location>
        <begin position="1"/>
        <end position="20"/>
    </location>
</feature>
<dbReference type="InterPro" id="IPR008928">
    <property type="entry name" value="6-hairpin_glycosidase_sf"/>
</dbReference>
<gene>
    <name evidence="2" type="ORF">M2350_002151</name>
</gene>
<evidence type="ECO:0000313" key="3">
    <source>
        <dbReference type="Proteomes" id="UP001204798"/>
    </source>
</evidence>
<dbReference type="EMBL" id="JANUCP010000004">
    <property type="protein sequence ID" value="MCS3919734.1"/>
    <property type="molecule type" value="Genomic_DNA"/>
</dbReference>
<evidence type="ECO:0008006" key="4">
    <source>
        <dbReference type="Google" id="ProtNLM"/>
    </source>
</evidence>